<dbReference type="RefSeq" id="WP_261833112.1">
    <property type="nucleotide sequence ID" value="NZ_AP024881.1"/>
</dbReference>
<dbReference type="Proteomes" id="UP000031671">
    <property type="component" value="Unassembled WGS sequence"/>
</dbReference>
<proteinExistence type="predicted"/>
<gene>
    <name evidence="2" type="ORF">JCM19231_2085</name>
</gene>
<name>A0A0B8P7F9_9VIBR</name>
<keyword evidence="1" id="KW-0175">Coiled coil</keyword>
<evidence type="ECO:0000256" key="1">
    <source>
        <dbReference type="SAM" id="Coils"/>
    </source>
</evidence>
<dbReference type="EMBL" id="BBRZ01000129">
    <property type="protein sequence ID" value="GAM59178.1"/>
    <property type="molecule type" value="Genomic_DNA"/>
</dbReference>
<organism evidence="2 3">
    <name type="scientific">Vibrio ishigakensis</name>
    <dbReference type="NCBI Taxonomy" id="1481914"/>
    <lineage>
        <taxon>Bacteria</taxon>
        <taxon>Pseudomonadati</taxon>
        <taxon>Pseudomonadota</taxon>
        <taxon>Gammaproteobacteria</taxon>
        <taxon>Vibrionales</taxon>
        <taxon>Vibrionaceae</taxon>
        <taxon>Vibrio</taxon>
    </lineage>
</organism>
<accession>A0A0B8P7F9</accession>
<reference evidence="2 3" key="2">
    <citation type="submission" date="2015-01" db="EMBL/GenBank/DDBJ databases">
        <authorList>
            <consortium name="NBRP consortium"/>
            <person name="Sawabe T."/>
            <person name="Meirelles P."/>
            <person name="Feng G."/>
            <person name="Sayaka M."/>
            <person name="Hattori M."/>
            <person name="Ohkuma M."/>
        </authorList>
    </citation>
    <scope>NUCLEOTIDE SEQUENCE [LARGE SCALE GENOMIC DNA]</scope>
    <source>
        <strain evidence="3">JCM 19231</strain>
    </source>
</reference>
<comment type="caution">
    <text evidence="2">The sequence shown here is derived from an EMBL/GenBank/DDBJ whole genome shotgun (WGS) entry which is preliminary data.</text>
</comment>
<sequence>MGTEQSLTVTKIKYAVAGLVVGASIATYFTHAHFDSSSKVQLAQQAQLQSDSEALQQQKQQLQTQLAESQQQATQASSDLTVQLEETQAKLAKSEAQVKTLKQQAASDSQKLKETHAQELEVKQQQLVALQEKSDKQNEVLEQSKTFFQKQLTLQQELTKLNEERAKIIPLLNKAVDECQIFLEGKSWDAKSDACERKEKASTKLKQIDDQIDAKQSKIVAIDSTSEAIGLQKRID</sequence>
<keyword evidence="3" id="KW-1185">Reference proteome</keyword>
<evidence type="ECO:0000313" key="2">
    <source>
        <dbReference type="EMBL" id="GAM59178.1"/>
    </source>
</evidence>
<protein>
    <submittedName>
        <fullName evidence="2">Chromosome segregation ATPase</fullName>
    </submittedName>
</protein>
<reference evidence="2 3" key="1">
    <citation type="submission" date="2015-01" db="EMBL/GenBank/DDBJ databases">
        <title>Vibrio sp. C1 JCM 19231 whole genome shotgun sequence.</title>
        <authorList>
            <person name="Sawabe T."/>
            <person name="Meirelles P."/>
            <person name="Feng G."/>
            <person name="Sayaka M."/>
            <person name="Hattori M."/>
            <person name="Ohkuma M."/>
        </authorList>
    </citation>
    <scope>NUCLEOTIDE SEQUENCE [LARGE SCALE GENOMIC DNA]</scope>
    <source>
        <strain evidence="3">JCM 19231</strain>
    </source>
</reference>
<dbReference type="AlphaFoldDB" id="A0A0B8P7F9"/>
<evidence type="ECO:0000313" key="3">
    <source>
        <dbReference type="Proteomes" id="UP000031671"/>
    </source>
</evidence>
<feature type="coiled-coil region" evidence="1">
    <location>
        <begin position="45"/>
        <end position="140"/>
    </location>
</feature>